<accession>A0A5B8FY65</accession>
<organism evidence="2 3">
    <name type="scientific">Paroceanicella profunda</name>
    <dbReference type="NCBI Taxonomy" id="2579971"/>
    <lineage>
        <taxon>Bacteria</taxon>
        <taxon>Pseudomonadati</taxon>
        <taxon>Pseudomonadota</taxon>
        <taxon>Alphaproteobacteria</taxon>
        <taxon>Rhodobacterales</taxon>
        <taxon>Paracoccaceae</taxon>
        <taxon>Paroceanicella</taxon>
    </lineage>
</organism>
<proteinExistence type="predicted"/>
<dbReference type="KEGG" id="ppru:FDP22_12635"/>
<dbReference type="RefSeq" id="WP_143972264.1">
    <property type="nucleotide sequence ID" value="NZ_CP040818.1"/>
</dbReference>
<dbReference type="OrthoDB" id="7877378at2"/>
<gene>
    <name evidence="2" type="ORF">FDP22_12635</name>
</gene>
<name>A0A5B8FY65_9RHOB</name>
<feature type="region of interest" description="Disordered" evidence="1">
    <location>
        <begin position="722"/>
        <end position="744"/>
    </location>
</feature>
<evidence type="ECO:0000313" key="2">
    <source>
        <dbReference type="EMBL" id="QDL92554.1"/>
    </source>
</evidence>
<reference evidence="2 3" key="1">
    <citation type="submission" date="2019-06" db="EMBL/GenBank/DDBJ databases">
        <title>Genome sequence of Rhodobacteraceae bacterium D4M1.</title>
        <authorList>
            <person name="Cao J."/>
        </authorList>
    </citation>
    <scope>NUCLEOTIDE SEQUENCE [LARGE SCALE GENOMIC DNA]</scope>
    <source>
        <strain evidence="2 3">D4M1</strain>
    </source>
</reference>
<evidence type="ECO:0000256" key="1">
    <source>
        <dbReference type="SAM" id="MobiDB-lite"/>
    </source>
</evidence>
<dbReference type="EMBL" id="CP040818">
    <property type="protein sequence ID" value="QDL92554.1"/>
    <property type="molecule type" value="Genomic_DNA"/>
</dbReference>
<keyword evidence="3" id="KW-1185">Reference proteome</keyword>
<sequence length="1094" mass="113473">MADVSGIPSGSDLVQDGAPVDQVPFIAGLDAIRAAIIAVNADAVAAAELAGRASAIEATLTYRLTNPQGGPNSLVYDIPATFTLDAMPLRGHYLFVAAHTNVGGGTYIRIRRYDGANYVNGTSTVILKRGSADLDPGDIVAGEVVMLMSLGAGPDSYRLIGTPRSDITEIEANIADALSAIASEAADRISADAALQANITAANTARSNADDALNIRIDNANTYRAENDAILQANITAAANTAAAATASEAATRDAADTALAGRIDDTEARFPAIAVATAFAGDLEGIESVDGYRQNLSDLDEAAPIPPDALVVRSEMGGSVIRVRQPEFAFASDSAQVAIATYCRLLPDSIWRVRTRFRRAINSSVGDAAVQFRVRYYDETKASLGDGASIRGQDIEFSDGILQWEADIYHGQPDAWAPPAGAAYFKVFDRVFDATTTTDIGLLDAKDVTEERRHVAEIAAGLSSAIDAEASARAAGISAEAAARAAAVSAEASARAAADNALQTALDGEETNRASADAALQGAIEDAEATAAVATAAETAARAAAVSAEASARAAADTALQAALDDEETSRTTADEALQEAINTLEADTEAALAAEVADRIAAVSGEAEARAEEISDLQDALNAGTAASAAAIATEAADRAAAVTAEATARQAADDVLSASVNDVAADAAANLAQETADRAAALAAEATDRASADTALGVRIDGAEAEIIRIDDNMSSLSVTDVSRPGEAPQQFSHDYTGDPVTRGPLATGERVVDAELGAIWSMPDSGIIAWRRAFAMEQTGRVYQLRIGIKRLSDSVDPDGDAVEVFWQNLNLNKSAVSLVKLATWLNPLVEDRLQVVTLYLSRDASIDGIDYVPPVSTRYGTPLVRTYGFDVETGIAFMAWRDVTDELFGPAIQSIQARLAALETLSITTLTVTPSGVQELGTSVTPTLTWTYAGEGSLSVVRVDGLAIATDAVSYVAPAAITASTTYTLRIVDTLNRADEAQVSVTFQPRVFWGASASDVLTSSGVIGLAGSGLQGSKALSRTVTTADSYVYVAYPAAFGAPSTYKLFGFDEDPVGTLVSVTTAAGHTANYNVFRSPLKLTGSVPVEVS</sequence>
<dbReference type="Proteomes" id="UP000305888">
    <property type="component" value="Chromosome"/>
</dbReference>
<evidence type="ECO:0008006" key="4">
    <source>
        <dbReference type="Google" id="ProtNLM"/>
    </source>
</evidence>
<dbReference type="AlphaFoldDB" id="A0A5B8FY65"/>
<protein>
    <recommendedName>
        <fullName evidence="4">DUF1983 domain-containing protein</fullName>
    </recommendedName>
</protein>
<evidence type="ECO:0000313" key="3">
    <source>
        <dbReference type="Proteomes" id="UP000305888"/>
    </source>
</evidence>